<dbReference type="Proteomes" id="UP000177395">
    <property type="component" value="Unassembled WGS sequence"/>
</dbReference>
<proteinExistence type="predicted"/>
<evidence type="ECO:0000313" key="4">
    <source>
        <dbReference type="EMBL" id="OGG85759.1"/>
    </source>
</evidence>
<dbReference type="SUPFAM" id="SSF53178">
    <property type="entry name" value="Peptidyl-tRNA hydrolase-like"/>
    <property type="match status" value="1"/>
</dbReference>
<dbReference type="PANTHER" id="PTHR17224:SF1">
    <property type="entry name" value="PEPTIDYL-TRNA HYDROLASE"/>
    <property type="match status" value="1"/>
</dbReference>
<evidence type="ECO:0000256" key="3">
    <source>
        <dbReference type="ARBA" id="ARBA00022884"/>
    </source>
</evidence>
<evidence type="ECO:0000256" key="1">
    <source>
        <dbReference type="ARBA" id="ARBA00022555"/>
    </source>
</evidence>
<evidence type="ECO:0000256" key="2">
    <source>
        <dbReference type="ARBA" id="ARBA00022801"/>
    </source>
</evidence>
<dbReference type="EMBL" id="MFMS01000005">
    <property type="protein sequence ID" value="OGG85759.1"/>
    <property type="molecule type" value="Genomic_DNA"/>
</dbReference>
<sequence length="185" mass="20698">MYTIVGLGNPGDEYELTRHNAGRVVLREIFDLASLRLGRSERLSVGNTEINILFPDSYMNESGRAIRKFIAPEDLSRLIVVYDDIDLPLGEFKLSFGRGDGGHNGLSSIIASLDTKDFIRVRVGIAKHNFWGRLVRPQGEELSRYVLGRFSSRELATIKQVSSLIKEALEVVVGEGVEKAMNRFN</sequence>
<dbReference type="STRING" id="1798531.A2392_02780"/>
<protein>
    <recommendedName>
        <fullName evidence="6">Aminoacyl-tRNA hydrolase</fullName>
    </recommendedName>
</protein>
<dbReference type="CDD" id="cd00462">
    <property type="entry name" value="PTH"/>
    <property type="match status" value="1"/>
</dbReference>
<dbReference type="Pfam" id="PF01195">
    <property type="entry name" value="Pept_tRNA_hydro"/>
    <property type="match status" value="1"/>
</dbReference>
<gene>
    <name evidence="4" type="ORF">A2392_02780</name>
</gene>
<evidence type="ECO:0000313" key="5">
    <source>
        <dbReference type="Proteomes" id="UP000177395"/>
    </source>
</evidence>
<keyword evidence="1" id="KW-0820">tRNA-binding</keyword>
<keyword evidence="3" id="KW-0694">RNA-binding</keyword>
<keyword evidence="2" id="KW-0378">Hydrolase</keyword>
<organism evidence="4 5">
    <name type="scientific">Candidatus Kaiserbacteria bacterium RIFOXYB1_FULL_46_14</name>
    <dbReference type="NCBI Taxonomy" id="1798531"/>
    <lineage>
        <taxon>Bacteria</taxon>
        <taxon>Candidatus Kaiseribacteriota</taxon>
    </lineage>
</organism>
<dbReference type="PANTHER" id="PTHR17224">
    <property type="entry name" value="PEPTIDYL-TRNA HYDROLASE"/>
    <property type="match status" value="1"/>
</dbReference>
<evidence type="ECO:0008006" key="6">
    <source>
        <dbReference type="Google" id="ProtNLM"/>
    </source>
</evidence>
<accession>A0A1F6FIS5</accession>
<dbReference type="Gene3D" id="3.40.50.1470">
    <property type="entry name" value="Peptidyl-tRNA hydrolase"/>
    <property type="match status" value="1"/>
</dbReference>
<comment type="caution">
    <text evidence="4">The sequence shown here is derived from an EMBL/GenBank/DDBJ whole genome shotgun (WGS) entry which is preliminary data.</text>
</comment>
<dbReference type="GO" id="GO:0004045">
    <property type="term" value="F:peptidyl-tRNA hydrolase activity"/>
    <property type="evidence" value="ECO:0007669"/>
    <property type="project" value="InterPro"/>
</dbReference>
<reference evidence="4 5" key="1">
    <citation type="journal article" date="2016" name="Nat. Commun.">
        <title>Thousands of microbial genomes shed light on interconnected biogeochemical processes in an aquifer system.</title>
        <authorList>
            <person name="Anantharaman K."/>
            <person name="Brown C.T."/>
            <person name="Hug L.A."/>
            <person name="Sharon I."/>
            <person name="Castelle C.J."/>
            <person name="Probst A.J."/>
            <person name="Thomas B.C."/>
            <person name="Singh A."/>
            <person name="Wilkins M.J."/>
            <person name="Karaoz U."/>
            <person name="Brodie E.L."/>
            <person name="Williams K.H."/>
            <person name="Hubbard S.S."/>
            <person name="Banfield J.F."/>
        </authorList>
    </citation>
    <scope>NUCLEOTIDE SEQUENCE [LARGE SCALE GENOMIC DNA]</scope>
</reference>
<dbReference type="InterPro" id="IPR036416">
    <property type="entry name" value="Pept_tRNA_hydro_sf"/>
</dbReference>
<name>A0A1F6FIS5_9BACT</name>
<dbReference type="InterPro" id="IPR001328">
    <property type="entry name" value="Pept_tRNA_hydro"/>
</dbReference>
<dbReference type="NCBIfam" id="TIGR00447">
    <property type="entry name" value="pth"/>
    <property type="match status" value="1"/>
</dbReference>
<dbReference type="AlphaFoldDB" id="A0A1F6FIS5"/>
<dbReference type="GO" id="GO:0000049">
    <property type="term" value="F:tRNA binding"/>
    <property type="evidence" value="ECO:0007669"/>
    <property type="project" value="UniProtKB-KW"/>
</dbReference>